<dbReference type="GO" id="GO:0071555">
    <property type="term" value="P:cell wall organization"/>
    <property type="evidence" value="ECO:0007669"/>
    <property type="project" value="TreeGrafter"/>
</dbReference>
<evidence type="ECO:0000256" key="3">
    <source>
        <dbReference type="ARBA" id="ARBA00022692"/>
    </source>
</evidence>
<organism evidence="12">
    <name type="scientific">Haemophilus influenzae HK1212</name>
    <dbReference type="NCBI Taxonomy" id="456482"/>
    <lineage>
        <taxon>Bacteria</taxon>
        <taxon>Pseudomonadati</taxon>
        <taxon>Pseudomonadota</taxon>
        <taxon>Gammaproteobacteria</taxon>
        <taxon>Pasteurellales</taxon>
        <taxon>Pasteurellaceae</taxon>
        <taxon>Haemophilus</taxon>
    </lineage>
</organism>
<evidence type="ECO:0000256" key="7">
    <source>
        <dbReference type="NCBIfam" id="TIGR00179"/>
    </source>
</evidence>
<evidence type="ECO:0000256" key="6">
    <source>
        <dbReference type="ARBA" id="ARBA00023136"/>
    </source>
</evidence>
<evidence type="ECO:0000259" key="11">
    <source>
        <dbReference type="PROSITE" id="PS51387"/>
    </source>
</evidence>
<dbReference type="PROSITE" id="PS51387">
    <property type="entry name" value="FAD_PCMH"/>
    <property type="match status" value="1"/>
</dbReference>
<reference evidence="12" key="1">
    <citation type="journal article" date="2010" name="Genomics">
        <title>Tracing phylogenomic events leading to diversity of Haemophilus influenzae and the emergence of Brazilian Purpuric Fever (BPF)-associated clones.</title>
        <authorList>
            <person name="Papazisi L."/>
            <person name="Ratnayake S."/>
            <person name="Remortel B.G."/>
            <person name="Bock G.R."/>
            <person name="Liang W."/>
            <person name="Saeed A.I."/>
            <person name="Liu J."/>
            <person name="Fleischmann R.D."/>
            <person name="Kilian M."/>
            <person name="Peterson S.N."/>
        </authorList>
    </citation>
    <scope>NUCLEOTIDE SEQUENCE [LARGE SCALE GENOMIC DNA]</scope>
    <source>
        <strain evidence="12">HK1212</strain>
    </source>
</reference>
<dbReference type="GO" id="GO:0005886">
    <property type="term" value="C:plasma membrane"/>
    <property type="evidence" value="ECO:0007669"/>
    <property type="project" value="UniProtKB-SubCell"/>
</dbReference>
<dbReference type="InterPro" id="IPR003170">
    <property type="entry name" value="MurB"/>
</dbReference>
<dbReference type="InterPro" id="IPR011527">
    <property type="entry name" value="ABC1_TM_dom"/>
</dbReference>
<keyword evidence="3 8" id="KW-0812">Transmembrane</keyword>
<dbReference type="GO" id="GO:0009252">
    <property type="term" value="P:peptidoglycan biosynthetic process"/>
    <property type="evidence" value="ECO:0007669"/>
    <property type="project" value="UniProtKB-UniRule"/>
</dbReference>
<dbReference type="InterPro" id="IPR016167">
    <property type="entry name" value="FAD-bd_PCMH_sub1"/>
</dbReference>
<dbReference type="NCBIfam" id="TIGR00179">
    <property type="entry name" value="murB"/>
    <property type="match status" value="1"/>
</dbReference>
<dbReference type="InterPro" id="IPR036318">
    <property type="entry name" value="FAD-bd_PCMH-like_sf"/>
</dbReference>
<feature type="chain" id="PRO_5028992815" description="UDP-N-acetylmuramate dehydrogenase" evidence="9">
    <location>
        <begin position="32"/>
        <end position="433"/>
    </location>
</feature>
<comment type="similarity">
    <text evidence="2">Belongs to the MurB family.</text>
</comment>
<feature type="non-terminal residue" evidence="12">
    <location>
        <position position="433"/>
    </location>
</feature>
<dbReference type="EC" id="1.3.1.98" evidence="7"/>
<keyword evidence="12" id="KW-0560">Oxidoreductase</keyword>
<dbReference type="GO" id="GO:0140359">
    <property type="term" value="F:ABC-type transporter activity"/>
    <property type="evidence" value="ECO:0007669"/>
    <property type="project" value="InterPro"/>
</dbReference>
<comment type="subcellular location">
    <subcellularLocation>
        <location evidence="1">Cell membrane</location>
        <topology evidence="1">Multi-pass membrane protein</topology>
    </subcellularLocation>
</comment>
<dbReference type="SUPFAM" id="SSF90123">
    <property type="entry name" value="ABC transporter transmembrane region"/>
    <property type="match status" value="1"/>
</dbReference>
<gene>
    <name evidence="12" type="primary">murB</name>
    <name evidence="12" type="ORF">HAINFHK1212_1867</name>
</gene>
<dbReference type="PANTHER" id="PTHR21071">
    <property type="entry name" value="UDP-N-ACETYLENOLPYRUVOYLGLUCOSAMINE REDUCTASE"/>
    <property type="match status" value="1"/>
</dbReference>
<dbReference type="GO" id="GO:0071949">
    <property type="term" value="F:FAD binding"/>
    <property type="evidence" value="ECO:0007669"/>
    <property type="project" value="InterPro"/>
</dbReference>
<dbReference type="InterPro" id="IPR016166">
    <property type="entry name" value="FAD-bd_PCMH"/>
</dbReference>
<dbReference type="InterPro" id="IPR016169">
    <property type="entry name" value="FAD-bd_PCMH_sub2"/>
</dbReference>
<evidence type="ECO:0000256" key="5">
    <source>
        <dbReference type="ARBA" id="ARBA00022989"/>
    </source>
</evidence>
<dbReference type="EMBL" id="ABFC01001056">
    <property type="protein sequence ID" value="EFA27911.1"/>
    <property type="molecule type" value="Genomic_DNA"/>
</dbReference>
<dbReference type="AlphaFoldDB" id="A0A7G2JXC7"/>
<accession>A0A7G2JXC7</accession>
<dbReference type="Gene3D" id="1.20.1560.10">
    <property type="entry name" value="ABC transporter type 1, transmembrane domain"/>
    <property type="match status" value="1"/>
</dbReference>
<feature type="domain" description="FAD-binding PCMH-type" evidence="11">
    <location>
        <begin position="91"/>
        <end position="261"/>
    </location>
</feature>
<dbReference type="GO" id="GO:0005829">
    <property type="term" value="C:cytosol"/>
    <property type="evidence" value="ECO:0007669"/>
    <property type="project" value="TreeGrafter"/>
</dbReference>
<sequence length="433" mass="48544">MIRKLMKIPPFFTALFASAMFTLSVSQGVLAANSTNVLPTEQSLKADLANAQKMSEGEAKNRLLAELQTSIDLLQQIQAQQKINDALQTTLSHSESEIIEAHSIEQLQQVWAHSKSENLPTLFLGQGSNVLFLDDFNGIVILNRLMGITHEQDANFHYLHVNSGENWHKLVEWSINNGIYGLENLALIPGCAGSAPIQNIGAYGVEFKDVCDYVEVLNLNTNETFRLDTEQCEFGYRESIFKHRYQQGYVITAVGLKLKKDWQPILKYGSLVEFDPKTVTAKQIGMAALLLISIVWGFLASAVHLQTLQGVFPMRLRWNFHRLMLGQSLSFYQDEFAGRVSAKVMQTALAVRDTVLTLADMFVYVLVYFITSGVVLVALDSWFLLPFITWIILFGLILRTLIPKLSKTAQRQADARSLMTGRITDAYSNIATV</sequence>
<evidence type="ECO:0000256" key="9">
    <source>
        <dbReference type="SAM" id="SignalP"/>
    </source>
</evidence>
<evidence type="ECO:0000313" key="12">
    <source>
        <dbReference type="EMBL" id="EFA27911.1"/>
    </source>
</evidence>
<comment type="caution">
    <text evidence="12">The sequence shown here is derived from an EMBL/GenBank/DDBJ whole genome shotgun (WGS) entry which is preliminary data.</text>
</comment>
<protein>
    <recommendedName>
        <fullName evidence="7">UDP-N-acetylmuramate dehydrogenase</fullName>
        <ecNumber evidence="7">1.3.1.98</ecNumber>
    </recommendedName>
</protein>
<evidence type="ECO:0000256" key="4">
    <source>
        <dbReference type="ARBA" id="ARBA00022827"/>
    </source>
</evidence>
<dbReference type="GO" id="GO:0008762">
    <property type="term" value="F:UDP-N-acetylmuramate dehydrogenase activity"/>
    <property type="evidence" value="ECO:0007669"/>
    <property type="project" value="UniProtKB-UniRule"/>
</dbReference>
<keyword evidence="5 8" id="KW-1133">Transmembrane helix</keyword>
<evidence type="ECO:0000256" key="2">
    <source>
        <dbReference type="ARBA" id="ARBA00010485"/>
    </source>
</evidence>
<dbReference type="InterPro" id="IPR006094">
    <property type="entry name" value="Oxid_FAD_bind_N"/>
</dbReference>
<name>A0A7G2JXC7_HAEIF</name>
<dbReference type="PROSITE" id="PS50929">
    <property type="entry name" value="ABC_TM1F"/>
    <property type="match status" value="1"/>
</dbReference>
<dbReference type="GO" id="GO:0005524">
    <property type="term" value="F:ATP binding"/>
    <property type="evidence" value="ECO:0007669"/>
    <property type="project" value="InterPro"/>
</dbReference>
<feature type="domain" description="ABC transmembrane type-1" evidence="10">
    <location>
        <begin position="284"/>
        <end position="433"/>
    </location>
</feature>
<keyword evidence="6 8" id="KW-0472">Membrane</keyword>
<dbReference type="HAMAP" id="MF_00037">
    <property type="entry name" value="MurB"/>
    <property type="match status" value="1"/>
</dbReference>
<evidence type="ECO:0000256" key="1">
    <source>
        <dbReference type="ARBA" id="ARBA00004651"/>
    </source>
</evidence>
<dbReference type="InterPro" id="IPR036640">
    <property type="entry name" value="ABC1_TM_sf"/>
</dbReference>
<proteinExistence type="inferred from homology"/>
<keyword evidence="9" id="KW-0732">Signal</keyword>
<feature type="transmembrane region" description="Helical" evidence="8">
    <location>
        <begin position="383"/>
        <end position="402"/>
    </location>
</feature>
<evidence type="ECO:0000259" key="10">
    <source>
        <dbReference type="PROSITE" id="PS50929"/>
    </source>
</evidence>
<keyword evidence="4" id="KW-0274">FAD</keyword>
<feature type="signal peptide" evidence="9">
    <location>
        <begin position="1"/>
        <end position="31"/>
    </location>
</feature>
<keyword evidence="4" id="KW-0285">Flavoprotein</keyword>
<dbReference type="SUPFAM" id="SSF56176">
    <property type="entry name" value="FAD-binding/transporter-associated domain-like"/>
    <property type="match status" value="1"/>
</dbReference>
<dbReference type="Pfam" id="PF00664">
    <property type="entry name" value="ABC_membrane"/>
    <property type="match status" value="1"/>
</dbReference>
<dbReference type="Pfam" id="PF01565">
    <property type="entry name" value="FAD_binding_4"/>
    <property type="match status" value="1"/>
</dbReference>
<feature type="transmembrane region" description="Helical" evidence="8">
    <location>
        <begin position="355"/>
        <end position="377"/>
    </location>
</feature>
<dbReference type="PANTHER" id="PTHR21071:SF4">
    <property type="entry name" value="UDP-N-ACETYLENOLPYRUVOYLGLUCOSAMINE REDUCTASE"/>
    <property type="match status" value="1"/>
</dbReference>
<dbReference type="Gene3D" id="3.30.43.10">
    <property type="entry name" value="Uridine Diphospho-n-acetylenolpyruvylglucosamine Reductase, domain 2"/>
    <property type="match status" value="1"/>
</dbReference>
<dbReference type="Gene3D" id="3.30.465.10">
    <property type="match status" value="1"/>
</dbReference>
<evidence type="ECO:0000256" key="8">
    <source>
        <dbReference type="SAM" id="Phobius"/>
    </source>
</evidence>
<feature type="transmembrane region" description="Helical" evidence="8">
    <location>
        <begin position="284"/>
        <end position="305"/>
    </location>
</feature>